<dbReference type="Proteomes" id="UP000233293">
    <property type="component" value="Unassembled WGS sequence"/>
</dbReference>
<dbReference type="RefSeq" id="WP_101251927.1">
    <property type="nucleotide sequence ID" value="NZ_PIUM01000022.1"/>
</dbReference>
<evidence type="ECO:0000313" key="3">
    <source>
        <dbReference type="Proteomes" id="UP000233293"/>
    </source>
</evidence>
<dbReference type="PANTHER" id="PTHR32309">
    <property type="entry name" value="TYROSINE-PROTEIN KINASE"/>
    <property type="match status" value="1"/>
</dbReference>
<proteinExistence type="predicted"/>
<dbReference type="GO" id="GO:0004713">
    <property type="term" value="F:protein tyrosine kinase activity"/>
    <property type="evidence" value="ECO:0007669"/>
    <property type="project" value="TreeGrafter"/>
</dbReference>
<accession>A0A2N3PS45</accession>
<keyword evidence="3" id="KW-1185">Reference proteome</keyword>
<keyword evidence="1" id="KW-0812">Transmembrane</keyword>
<reference evidence="3" key="1">
    <citation type="submission" date="2017-12" db="EMBL/GenBank/DDBJ databases">
        <title>Draft genome sequence of Telmatospirillum siberiense 26-4b1T, an acidotolerant peatland alphaproteobacterium potentially involved in sulfur cycling.</title>
        <authorList>
            <person name="Hausmann B."/>
            <person name="Pjevac P."/>
            <person name="Schreck K."/>
            <person name="Herbold C.W."/>
            <person name="Daims H."/>
            <person name="Wagner M."/>
            <person name="Pester M."/>
            <person name="Loy A."/>
        </authorList>
    </citation>
    <scope>NUCLEOTIDE SEQUENCE [LARGE SCALE GENOMIC DNA]</scope>
    <source>
        <strain evidence="3">26-4b1</strain>
    </source>
</reference>
<evidence type="ECO:0000313" key="2">
    <source>
        <dbReference type="EMBL" id="PKU23229.1"/>
    </source>
</evidence>
<dbReference type="AlphaFoldDB" id="A0A2N3PS45"/>
<keyword evidence="1" id="KW-0472">Membrane</keyword>
<organism evidence="2 3">
    <name type="scientific">Telmatospirillum siberiense</name>
    <dbReference type="NCBI Taxonomy" id="382514"/>
    <lineage>
        <taxon>Bacteria</taxon>
        <taxon>Pseudomonadati</taxon>
        <taxon>Pseudomonadota</taxon>
        <taxon>Alphaproteobacteria</taxon>
        <taxon>Rhodospirillales</taxon>
        <taxon>Rhodospirillaceae</taxon>
        <taxon>Telmatospirillum</taxon>
    </lineage>
</organism>
<evidence type="ECO:0008006" key="4">
    <source>
        <dbReference type="Google" id="ProtNLM"/>
    </source>
</evidence>
<comment type="caution">
    <text evidence="2">The sequence shown here is derived from an EMBL/GenBank/DDBJ whole genome shotgun (WGS) entry which is preliminary data.</text>
</comment>
<name>A0A2N3PS45_9PROT</name>
<feature type="transmembrane region" description="Helical" evidence="1">
    <location>
        <begin position="429"/>
        <end position="449"/>
    </location>
</feature>
<keyword evidence="1" id="KW-1133">Transmembrane helix</keyword>
<dbReference type="EMBL" id="PIUM01000022">
    <property type="protein sequence ID" value="PKU23229.1"/>
    <property type="molecule type" value="Genomic_DNA"/>
</dbReference>
<dbReference type="GO" id="GO:0005886">
    <property type="term" value="C:plasma membrane"/>
    <property type="evidence" value="ECO:0007669"/>
    <property type="project" value="TreeGrafter"/>
</dbReference>
<evidence type="ECO:0000256" key="1">
    <source>
        <dbReference type="SAM" id="Phobius"/>
    </source>
</evidence>
<protein>
    <recommendedName>
        <fullName evidence="4">Polysaccharide chain length determinant N-terminal domain-containing protein</fullName>
    </recommendedName>
</protein>
<dbReference type="PANTHER" id="PTHR32309:SF13">
    <property type="entry name" value="FERRIC ENTEROBACTIN TRANSPORT PROTEIN FEPE"/>
    <property type="match status" value="1"/>
</dbReference>
<dbReference type="InterPro" id="IPR050445">
    <property type="entry name" value="Bact_polysacc_biosynth/exp"/>
</dbReference>
<sequence>MSTQLMPYGALTVFTKQWRCFIGLFLAVVLGGGAYLLFAEEKYESVAQLVITFGDRSTPEVDRSPATEMTPSDRREIVLSHAAILQSHDLARAAIEAFGLQTVYPDIVESPPSRGTPMDKAITTFLDSLSVEVGQQDNIITLSFRHPDKRLAPKLVQKLIDLYVSRQTEIYHNPHQDFLSTEVRQAGDRLAAAQTALEQFKSRWRITDYDKEVEDLLGQRGDLDTDLHTAKANLAQAQHRQAELQTLMRKVPEKLPESASSEKYRALDDARSRLADLRTKQSQMLATYTPDSPALSSLKAGIATAEAEVAARTAELNHRSTSVPNTVYQTLQTDYMRTAAEADSNSQPVRVLGEQIAAIDQRLGELRKNRGSFNDLMREHQIAEETYRALSLQFADARVKGNLNDQRISPAVVLSAPTEPYKAVRPRKLITLLSCVFGGALLAAGVALLREAFDDRFSTAEQVAFLLDLPVLASLERRTHRIPPEILALGGTSE</sequence>
<gene>
    <name evidence="2" type="ORF">CWS72_17545</name>
</gene>
<dbReference type="OrthoDB" id="7374718at2"/>